<dbReference type="AlphaFoldDB" id="A0A0H5R1P0"/>
<protein>
    <recommendedName>
        <fullName evidence="3">MULE transposase domain-containing protein</fullName>
    </recommendedName>
</protein>
<evidence type="ECO:0000313" key="2">
    <source>
        <dbReference type="EMBL" id="CRZ08153.1"/>
    </source>
</evidence>
<feature type="non-terminal residue" evidence="2">
    <location>
        <position position="1"/>
    </location>
</feature>
<sequence>SQYATVYGDFTIVDGTHNTTAYNLKLMPFTNVDCLGKCVISGVLLDESENTATVSEALRLFRLAVPGATLMTDGGSAYPGAASTAGMLHILCSYHFQQELFSSCGGLGSMSELFKKDAMALIYSSFSTEEHFSEYYKSCIDRYASYASASSCLHNILKSKTKVCRLFTGRVFTCSQVASQRGESVNSIIKEKGVKKKELRSFNLYQLWQHLSNQFNRMEARSLDIICDLIRSKKKWSTFVDNMWQEQYRKAVDLPLAELAVDCDFDWRVLSSDQTVSHLVVLEDDRLGGIPSCNCACFISSLVPCAGICVVFSRIDASLFHEANLHRRWRLEYHPLYTKALEKLNLIHPKGTEEPSPETMVPGYSQSHLDITAYQSVLYPAKADVRYSKINNLWKSIEPYAISNEHTYRLLTVNLLEFRNSLHGDGRAAFLQPEHVPAVASLSVPVLPPSKRGRGSDDINRSSLSRRKNGKCSACVKA</sequence>
<proteinExistence type="predicted"/>
<dbReference type="PANTHER" id="PTHR47718">
    <property type="entry name" value="OS01G0519700 PROTEIN"/>
    <property type="match status" value="1"/>
</dbReference>
<evidence type="ECO:0008006" key="3">
    <source>
        <dbReference type="Google" id="ProtNLM"/>
    </source>
</evidence>
<evidence type="ECO:0000256" key="1">
    <source>
        <dbReference type="SAM" id="MobiDB-lite"/>
    </source>
</evidence>
<feature type="non-terminal residue" evidence="2">
    <location>
        <position position="478"/>
    </location>
</feature>
<name>A0A0H5R1P0_9EUKA</name>
<feature type="region of interest" description="Disordered" evidence="1">
    <location>
        <begin position="447"/>
        <end position="472"/>
    </location>
</feature>
<reference evidence="2" key="1">
    <citation type="submission" date="2015-04" db="EMBL/GenBank/DDBJ databases">
        <title>The genome sequence of the plant pathogenic Rhizarian Plasmodiophora brassicae reveals insights in its biotrophic life cycle and the origin of chitin synthesis.</title>
        <authorList>
            <person name="Schwelm A."/>
            <person name="Fogelqvist J."/>
            <person name="Knaust A."/>
            <person name="Julke S."/>
            <person name="Lilja T."/>
            <person name="Dhandapani V."/>
            <person name="Bonilla-Rosso G."/>
            <person name="Karlsson M."/>
            <person name="Shevchenko A."/>
            <person name="Choi S.R."/>
            <person name="Kim H.G."/>
            <person name="Park J.Y."/>
            <person name="Lim Y.P."/>
            <person name="Ludwig-Muller J."/>
            <person name="Dixelius C."/>
        </authorList>
    </citation>
    <scope>NUCLEOTIDE SEQUENCE</scope>
    <source>
        <tissue evidence="2">Potato root galls</tissue>
    </source>
</reference>
<organism evidence="2">
    <name type="scientific">Spongospora subterranea</name>
    <dbReference type="NCBI Taxonomy" id="70186"/>
    <lineage>
        <taxon>Eukaryota</taxon>
        <taxon>Sar</taxon>
        <taxon>Rhizaria</taxon>
        <taxon>Endomyxa</taxon>
        <taxon>Phytomyxea</taxon>
        <taxon>Plasmodiophorida</taxon>
        <taxon>Plasmodiophoridae</taxon>
        <taxon>Spongospora</taxon>
    </lineage>
</organism>
<accession>A0A0H5R1P0</accession>
<dbReference type="EMBL" id="HACM01007711">
    <property type="protein sequence ID" value="CRZ08153.1"/>
    <property type="molecule type" value="Transcribed_RNA"/>
</dbReference>